<evidence type="ECO:0000256" key="1">
    <source>
        <dbReference type="ARBA" id="ARBA00006611"/>
    </source>
</evidence>
<name>A0A1I6HZX9_9GAMM</name>
<dbReference type="InterPro" id="IPR013369">
    <property type="entry name" value="T2SS_GspE"/>
</dbReference>
<dbReference type="GO" id="GO:0015628">
    <property type="term" value="P:protein secretion by the type II secretion system"/>
    <property type="evidence" value="ECO:0007669"/>
    <property type="project" value="UniProtKB-UniRule"/>
</dbReference>
<evidence type="ECO:0000313" key="11">
    <source>
        <dbReference type="Proteomes" id="UP000199290"/>
    </source>
</evidence>
<dbReference type="CDD" id="cd01129">
    <property type="entry name" value="PulE-GspE-like"/>
    <property type="match status" value="1"/>
</dbReference>
<dbReference type="AlphaFoldDB" id="A0A1I6HZX9"/>
<evidence type="ECO:0000256" key="7">
    <source>
        <dbReference type="ARBA" id="ARBA00034006"/>
    </source>
</evidence>
<dbReference type="PANTHER" id="PTHR30258">
    <property type="entry name" value="TYPE II SECRETION SYSTEM PROTEIN GSPE-RELATED"/>
    <property type="match status" value="1"/>
</dbReference>
<comment type="function">
    <text evidence="8">ATPase component of the type II secretion system required for the energy-dependent secretion of extracellular factors such as proteases and toxins from the periplasm. Acts as a molecular motor to provide the energy that is required for assembly of the pseudopilus and the extrusion of substrates generated in the cytoplasm.</text>
</comment>
<dbReference type="Gene3D" id="3.30.450.90">
    <property type="match status" value="1"/>
</dbReference>
<evidence type="ECO:0000256" key="6">
    <source>
        <dbReference type="ARBA" id="ARBA00022967"/>
    </source>
</evidence>
<dbReference type="Gene3D" id="3.30.300.160">
    <property type="entry name" value="Type II secretion system, protein E, N-terminal domain"/>
    <property type="match status" value="1"/>
</dbReference>
<dbReference type="STRING" id="375760.SAMN04488073_3245"/>
<evidence type="ECO:0000259" key="9">
    <source>
        <dbReference type="PROSITE" id="PS00662"/>
    </source>
</evidence>
<feature type="domain" description="Bacterial type II secretion system protein E" evidence="9">
    <location>
        <begin position="380"/>
        <end position="394"/>
    </location>
</feature>
<dbReference type="GO" id="GO:0005886">
    <property type="term" value="C:plasma membrane"/>
    <property type="evidence" value="ECO:0007669"/>
    <property type="project" value="UniProtKB-SubCell"/>
</dbReference>
<dbReference type="InterPro" id="IPR001482">
    <property type="entry name" value="T2SS/T4SS_dom"/>
</dbReference>
<dbReference type="GO" id="GO:0008564">
    <property type="term" value="F:protein-exporting ATPase activity"/>
    <property type="evidence" value="ECO:0007669"/>
    <property type="project" value="UniProtKB-EC"/>
</dbReference>
<dbReference type="GO" id="GO:0015627">
    <property type="term" value="C:type II protein secretion system complex"/>
    <property type="evidence" value="ECO:0007669"/>
    <property type="project" value="UniProtKB-UniRule"/>
</dbReference>
<dbReference type="InterPro" id="IPR007831">
    <property type="entry name" value="T2SS_GspE_N"/>
</dbReference>
<evidence type="ECO:0000256" key="5">
    <source>
        <dbReference type="ARBA" id="ARBA00022927"/>
    </source>
</evidence>
<dbReference type="EMBL" id="FOYV01000004">
    <property type="protein sequence ID" value="SFR59954.1"/>
    <property type="molecule type" value="Genomic_DNA"/>
</dbReference>
<keyword evidence="2 8" id="KW-0813">Transport</keyword>
<dbReference type="Pfam" id="PF00437">
    <property type="entry name" value="T2SSE"/>
    <property type="match status" value="1"/>
</dbReference>
<keyword evidence="6" id="KW-1278">Translocase</keyword>
<comment type="subcellular location">
    <subcellularLocation>
        <location evidence="8">Cell inner membrane</location>
    </subcellularLocation>
</comment>
<dbReference type="RefSeq" id="WP_091992218.1">
    <property type="nucleotide sequence ID" value="NZ_FOYV01000004.1"/>
</dbReference>
<dbReference type="Proteomes" id="UP000199290">
    <property type="component" value="Unassembled WGS sequence"/>
</dbReference>
<sequence length="562" mass="61674">MLENGDRIDHQALLDVLVERRALRSTDLGRARQLAREGHDRLSKLLVSLGWVSEQDMAASLAAQSGCALATENDYPELAVIQPQMALRFMRHHLLIPSRAANEELFVIVSDPSDRIALDALRFLYGSVPPVKVGLPSIIDQAIEQLYGEVEAAADSEADVDEPSEDDVEHLKDLASEAPVIQLVSKIMQKAVEEAASDIHIEPFEKALKIRYRIDGVLTEETVPSNYSSAAVVSRVKIMAKMDIAERRLPQDGRIMVRSQGKTLDIRVSTLPTVHGESVVMRVLDRDSLELSFEALGFTSAILENFKKVLETPHGIILVTGPTGSGKSTSLYTAISHLNSPAVKIITVEDPVEYQIEGVNQLPVKSAIGLDFATALRSIMRQDPDIIMIGEMRDVETAKIAIQAALTGHLVLSTLHTNSASAGFTRLLNMGIENYLIISTISGILGQRLVRKLCLECREDYRPGAEQLKLMELPEQSSLTLYRAKGCRACGHSGYSGRTMLVEWLPMSEAIQALIMTNAGSAEIQQKAIDEGMLTMFQDGLRKVLSGTVCIDEVLRVTQQDS</sequence>
<keyword evidence="3 8" id="KW-0547">Nucleotide-binding</keyword>
<dbReference type="SUPFAM" id="SSF160246">
    <property type="entry name" value="EspE N-terminal domain-like"/>
    <property type="match status" value="1"/>
</dbReference>
<dbReference type="Gene3D" id="1.10.40.70">
    <property type="match status" value="1"/>
</dbReference>
<dbReference type="InterPro" id="IPR037257">
    <property type="entry name" value="T2SS_E_N_sf"/>
</dbReference>
<dbReference type="FunFam" id="3.30.450.90:FF:000001">
    <property type="entry name" value="Type II secretion system ATPase GspE"/>
    <property type="match status" value="1"/>
</dbReference>
<evidence type="ECO:0000256" key="3">
    <source>
        <dbReference type="ARBA" id="ARBA00022741"/>
    </source>
</evidence>
<dbReference type="GO" id="GO:0005524">
    <property type="term" value="F:ATP binding"/>
    <property type="evidence" value="ECO:0007669"/>
    <property type="project" value="UniProtKB-UniRule"/>
</dbReference>
<evidence type="ECO:0000313" key="10">
    <source>
        <dbReference type="EMBL" id="SFR59954.1"/>
    </source>
</evidence>
<dbReference type="SMART" id="SM00382">
    <property type="entry name" value="AAA"/>
    <property type="match status" value="1"/>
</dbReference>
<reference evidence="11" key="1">
    <citation type="submission" date="2016-10" db="EMBL/GenBank/DDBJ databases">
        <authorList>
            <person name="Varghese N."/>
            <person name="Submissions S."/>
        </authorList>
    </citation>
    <scope>NUCLEOTIDE SEQUENCE [LARGE SCALE GENOMIC DNA]</scope>
    <source>
        <strain evidence="11">CGMCC 1.6294</strain>
    </source>
</reference>
<dbReference type="OrthoDB" id="9804785at2"/>
<accession>A0A1I6HZX9</accession>
<comment type="catalytic activity">
    <reaction evidence="7">
        <text>ATP + H2O + cellular proteinSide 1 = ADP + phosphate + cellular proteinSide 2.</text>
        <dbReference type="EC" id="7.4.2.8"/>
    </reaction>
</comment>
<protein>
    <recommendedName>
        <fullName evidence="8">Type II secretion system protein E</fullName>
        <shortName evidence="8">T2SS protein E</shortName>
    </recommendedName>
    <alternativeName>
        <fullName evidence="8">Type II traffic warden ATPase</fullName>
    </alternativeName>
</protein>
<evidence type="ECO:0000256" key="4">
    <source>
        <dbReference type="ARBA" id="ARBA00022840"/>
    </source>
</evidence>
<dbReference type="GO" id="GO:0016887">
    <property type="term" value="F:ATP hydrolysis activity"/>
    <property type="evidence" value="ECO:0007669"/>
    <property type="project" value="TreeGrafter"/>
</dbReference>
<gene>
    <name evidence="10" type="ORF">SAMN04488073_3245</name>
</gene>
<evidence type="ECO:0000256" key="2">
    <source>
        <dbReference type="ARBA" id="ARBA00022448"/>
    </source>
</evidence>
<comment type="similarity">
    <text evidence="1 8">Belongs to the GSP E family.</text>
</comment>
<dbReference type="Gene3D" id="3.40.50.300">
    <property type="entry name" value="P-loop containing nucleotide triphosphate hydrolases"/>
    <property type="match status" value="1"/>
</dbReference>
<dbReference type="FunFam" id="3.40.50.300:FF:000398">
    <property type="entry name" value="Type IV pilus assembly ATPase PilB"/>
    <property type="match status" value="1"/>
</dbReference>
<dbReference type="InterPro" id="IPR027417">
    <property type="entry name" value="P-loop_NTPase"/>
</dbReference>
<evidence type="ECO:0000256" key="8">
    <source>
        <dbReference type="RuleBase" id="RU366070"/>
    </source>
</evidence>
<dbReference type="PROSITE" id="PS00662">
    <property type="entry name" value="T2SP_E"/>
    <property type="match status" value="1"/>
</dbReference>
<dbReference type="Pfam" id="PF05157">
    <property type="entry name" value="MshEN"/>
    <property type="match status" value="1"/>
</dbReference>
<keyword evidence="11" id="KW-1185">Reference proteome</keyword>
<proteinExistence type="inferred from homology"/>
<dbReference type="InterPro" id="IPR003593">
    <property type="entry name" value="AAA+_ATPase"/>
</dbReference>
<dbReference type="NCBIfam" id="TIGR02533">
    <property type="entry name" value="type_II_gspE"/>
    <property type="match status" value="1"/>
</dbReference>
<dbReference type="PANTHER" id="PTHR30258:SF2">
    <property type="entry name" value="COMG OPERON PROTEIN 1"/>
    <property type="match status" value="1"/>
</dbReference>
<keyword evidence="5 8" id="KW-0653">Protein transport</keyword>
<organism evidence="10 11">
    <name type="scientific">Marinobacter gudaonensis</name>
    <dbReference type="NCBI Taxonomy" id="375760"/>
    <lineage>
        <taxon>Bacteria</taxon>
        <taxon>Pseudomonadati</taxon>
        <taxon>Pseudomonadota</taxon>
        <taxon>Gammaproteobacteria</taxon>
        <taxon>Pseudomonadales</taxon>
        <taxon>Marinobacteraceae</taxon>
        <taxon>Marinobacter</taxon>
    </lineage>
</organism>
<dbReference type="SUPFAM" id="SSF52540">
    <property type="entry name" value="P-loop containing nucleoside triphosphate hydrolases"/>
    <property type="match status" value="1"/>
</dbReference>
<keyword evidence="4 8" id="KW-0067">ATP-binding</keyword>